<sequence length="182" mass="21143">MYPKIRVINRLSSFLTRSALLKIYKQTMLPIFDYGFSVWMECSNSMRDNLERLQNQVMLTILKADRTSCTQSMRSELGLLTLKNRRRFLRFQLVYKIINDYNCPNQLKGYLPRRSSLHGRDLRDNTTLHLPKAITTVGQETFQYAAAKDWNDLPKSIRSITTLSSSKAGLYSFFAKIGQIKS</sequence>
<gene>
    <name evidence="1" type="ORF">P5673_015591</name>
</gene>
<proteinExistence type="predicted"/>
<keyword evidence="2" id="KW-1185">Reference proteome</keyword>
<reference evidence="1" key="1">
    <citation type="journal article" date="2023" name="G3 (Bethesda)">
        <title>Whole genome assembly and annotation of the endangered Caribbean coral Acropora cervicornis.</title>
        <authorList>
            <person name="Selwyn J.D."/>
            <person name="Vollmer S.V."/>
        </authorList>
    </citation>
    <scope>NUCLEOTIDE SEQUENCE</scope>
    <source>
        <strain evidence="1">K2</strain>
    </source>
</reference>
<comment type="caution">
    <text evidence="1">The sequence shown here is derived from an EMBL/GenBank/DDBJ whole genome shotgun (WGS) entry which is preliminary data.</text>
</comment>
<accession>A0AAD9V5M0</accession>
<dbReference type="EMBL" id="JARQWQ010000032">
    <property type="protein sequence ID" value="KAK2561605.1"/>
    <property type="molecule type" value="Genomic_DNA"/>
</dbReference>
<name>A0AAD9V5M0_ACRCE</name>
<dbReference type="AlphaFoldDB" id="A0AAD9V5M0"/>
<reference evidence="1" key="2">
    <citation type="journal article" date="2023" name="Science">
        <title>Genomic signatures of disease resistance in endangered staghorn corals.</title>
        <authorList>
            <person name="Vollmer S.V."/>
            <person name="Selwyn J.D."/>
            <person name="Despard B.A."/>
            <person name="Roesel C.L."/>
        </authorList>
    </citation>
    <scope>NUCLEOTIDE SEQUENCE</scope>
    <source>
        <strain evidence="1">K2</strain>
    </source>
</reference>
<evidence type="ECO:0000313" key="1">
    <source>
        <dbReference type="EMBL" id="KAK2561605.1"/>
    </source>
</evidence>
<evidence type="ECO:0000313" key="2">
    <source>
        <dbReference type="Proteomes" id="UP001249851"/>
    </source>
</evidence>
<protein>
    <submittedName>
        <fullName evidence="1">Uncharacterized protein</fullName>
    </submittedName>
</protein>
<organism evidence="1 2">
    <name type="scientific">Acropora cervicornis</name>
    <name type="common">Staghorn coral</name>
    <dbReference type="NCBI Taxonomy" id="6130"/>
    <lineage>
        <taxon>Eukaryota</taxon>
        <taxon>Metazoa</taxon>
        <taxon>Cnidaria</taxon>
        <taxon>Anthozoa</taxon>
        <taxon>Hexacorallia</taxon>
        <taxon>Scleractinia</taxon>
        <taxon>Astrocoeniina</taxon>
        <taxon>Acroporidae</taxon>
        <taxon>Acropora</taxon>
    </lineage>
</organism>
<dbReference type="Proteomes" id="UP001249851">
    <property type="component" value="Unassembled WGS sequence"/>
</dbReference>